<proteinExistence type="predicted"/>
<dbReference type="RefSeq" id="WP_377187410.1">
    <property type="nucleotide sequence ID" value="NZ_JBHUPD010000003.1"/>
</dbReference>
<name>A0ABW5YFP2_9SPHI</name>
<dbReference type="InterPro" id="IPR026950">
    <property type="entry name" value="Caps_assemb_Wzi"/>
</dbReference>
<gene>
    <name evidence="1" type="ORF">ACFS5N_15365</name>
</gene>
<dbReference type="InterPro" id="IPR038636">
    <property type="entry name" value="Wzi_sf"/>
</dbReference>
<reference evidence="2" key="1">
    <citation type="journal article" date="2019" name="Int. J. Syst. Evol. Microbiol.">
        <title>The Global Catalogue of Microorganisms (GCM) 10K type strain sequencing project: providing services to taxonomists for standard genome sequencing and annotation.</title>
        <authorList>
            <consortium name="The Broad Institute Genomics Platform"/>
            <consortium name="The Broad Institute Genome Sequencing Center for Infectious Disease"/>
            <person name="Wu L."/>
            <person name="Ma J."/>
        </authorList>
    </citation>
    <scope>NUCLEOTIDE SEQUENCE [LARGE SCALE GENOMIC DNA]</scope>
    <source>
        <strain evidence="2">KCTC 22437</strain>
    </source>
</reference>
<organism evidence="1 2">
    <name type="scientific">Mucilaginibacter ximonensis</name>
    <dbReference type="NCBI Taxonomy" id="538021"/>
    <lineage>
        <taxon>Bacteria</taxon>
        <taxon>Pseudomonadati</taxon>
        <taxon>Bacteroidota</taxon>
        <taxon>Sphingobacteriia</taxon>
        <taxon>Sphingobacteriales</taxon>
        <taxon>Sphingobacteriaceae</taxon>
        <taxon>Mucilaginibacter</taxon>
    </lineage>
</organism>
<protein>
    <submittedName>
        <fullName evidence="1">Capsule assembly Wzi family protein</fullName>
    </submittedName>
</protein>
<dbReference type="Gene3D" id="2.40.160.130">
    <property type="entry name" value="Capsule assembly protein Wzi"/>
    <property type="match status" value="1"/>
</dbReference>
<dbReference type="Pfam" id="PF14052">
    <property type="entry name" value="Caps_assemb_Wzi"/>
    <property type="match status" value="1"/>
</dbReference>
<dbReference type="EMBL" id="JBHUPD010000003">
    <property type="protein sequence ID" value="MFD2873859.1"/>
    <property type="molecule type" value="Genomic_DNA"/>
</dbReference>
<evidence type="ECO:0000313" key="2">
    <source>
        <dbReference type="Proteomes" id="UP001597557"/>
    </source>
</evidence>
<keyword evidence="2" id="KW-1185">Reference proteome</keyword>
<evidence type="ECO:0000313" key="1">
    <source>
        <dbReference type="EMBL" id="MFD2873859.1"/>
    </source>
</evidence>
<sequence length="561" mass="63969">MKIIKLLVIFQLVFWTFKKADAQSLPVGTPAVEDYFRRLQLFGKTDSTVSFMVRPIFPNDVKAVKLSTDSIEDKFNLMGGRNKDHRAKPLFLTVLPVGLQTEVNSHNPYGWNDGAMIPAKGFQTLATFGFYAEVGPLSVQLKPEIVMAQNLAFETFNNNQYDVIFARYYDIYNNIDLPVRFGQHSYTRAYWGQSAIRLNYKGLSVGLSTENLWYGPGIRNSLLMSNSAPGFPHITLNTIKPIKTAIGSFEGQLIGGRLDNSNFAPLVPDHYYYGSDLYVPKPDNWRYLSGLVLTWQPKWVSGLFLGYAQTAQSYGYSLSGIKSYLPWFVPVKSTTAPDQPINAQDQLSSIFMRWIWAPENAEIYFEYGHYNNRQDIYQSVLQPNNSRAYVAGLRKLLPFKQRTDQNIMIAVEVTQMQETSAAAVKSGQSWYVSQGIRQGYTNQGQPLGAGIGPGGNLQSVEVSWVSGLKKIGLQLERYVHNNDFYYYAFYDSQNYSQHWVDLALAFNGEWNYRNFIFNAKLQFINSLNYQWALTQNGNDITFSHQLHQYNVQLQTGITYRF</sequence>
<comment type="caution">
    <text evidence="1">The sequence shown here is derived from an EMBL/GenBank/DDBJ whole genome shotgun (WGS) entry which is preliminary data.</text>
</comment>
<dbReference type="Proteomes" id="UP001597557">
    <property type="component" value="Unassembled WGS sequence"/>
</dbReference>
<accession>A0ABW5YFP2</accession>